<dbReference type="EMBL" id="JBHRYR010000011">
    <property type="protein sequence ID" value="MFC3854264.1"/>
    <property type="molecule type" value="Genomic_DNA"/>
</dbReference>
<gene>
    <name evidence="9 12" type="primary">ispF</name>
    <name evidence="12" type="ORF">ACFOOG_15615</name>
</gene>
<accession>A0ABV8A0A6</accession>
<feature type="binding site" evidence="9">
    <location>
        <position position="48"/>
    </location>
    <ligand>
        <name>a divalent metal cation</name>
        <dbReference type="ChEBI" id="CHEBI:60240"/>
    </ligand>
</feature>
<evidence type="ECO:0000256" key="10">
    <source>
        <dbReference type="RuleBase" id="RU004395"/>
    </source>
</evidence>
<name>A0ABV8A0A6_9GAMM</name>
<keyword evidence="7 9" id="KW-0414">Isoprene biosynthesis</keyword>
<dbReference type="EC" id="4.6.1.12" evidence="5 9"/>
<evidence type="ECO:0000256" key="3">
    <source>
        <dbReference type="ARBA" id="ARBA00008480"/>
    </source>
</evidence>
<comment type="subunit">
    <text evidence="4 9">Homotrimer.</text>
</comment>
<keyword evidence="8 9" id="KW-0456">Lyase</keyword>
<feature type="binding site" evidence="9">
    <location>
        <begin position="67"/>
        <end position="71"/>
    </location>
    <ligand>
        <name>4-CDP-2-C-methyl-D-erythritol 2-phosphate</name>
        <dbReference type="ChEBI" id="CHEBI:57919"/>
    </ligand>
</feature>
<proteinExistence type="inferred from homology"/>
<evidence type="ECO:0000313" key="12">
    <source>
        <dbReference type="EMBL" id="MFC3854264.1"/>
    </source>
</evidence>
<sequence length="164" mass="17403">MNDFRIGHGYDVHRFATDAAEGMQKLGGVNVPVKYPLLAHSDGDVVLHAIADAILGALGKGDIGEHFPDSDDAWAGADSAELLRSVWAQAKVAGYQLGNLDVTIVAETPKISPHKAAMKDVIAHVLGADMNRINIKATTTERLGFVGRKEGIGTHAVVLLCRAQ</sequence>
<evidence type="ECO:0000256" key="9">
    <source>
        <dbReference type="HAMAP-Rule" id="MF_00107"/>
    </source>
</evidence>
<feature type="binding site" evidence="9">
    <location>
        <begin position="40"/>
        <end position="41"/>
    </location>
    <ligand>
        <name>4-CDP-2-C-methyl-D-erythritol 2-phosphate</name>
        <dbReference type="ChEBI" id="CHEBI:57919"/>
    </ligand>
</feature>
<feature type="binding site" evidence="9">
    <location>
        <begin position="138"/>
        <end position="141"/>
    </location>
    <ligand>
        <name>4-CDP-2-C-methyl-D-erythritol 2-phosphate</name>
        <dbReference type="ChEBI" id="CHEBI:57919"/>
    </ligand>
</feature>
<evidence type="ECO:0000313" key="13">
    <source>
        <dbReference type="Proteomes" id="UP001595617"/>
    </source>
</evidence>
<evidence type="ECO:0000256" key="6">
    <source>
        <dbReference type="ARBA" id="ARBA00022723"/>
    </source>
</evidence>
<feature type="site" description="Transition state stabilizer" evidence="9">
    <location>
        <position position="139"/>
    </location>
</feature>
<evidence type="ECO:0000256" key="2">
    <source>
        <dbReference type="ARBA" id="ARBA00004709"/>
    </source>
</evidence>
<dbReference type="RefSeq" id="WP_380698377.1">
    <property type="nucleotide sequence ID" value="NZ_JBHRYR010000011.1"/>
</dbReference>
<feature type="domain" description="2-C-methyl-D-erythritol 2,4-cyclodiphosphate synthase" evidence="11">
    <location>
        <begin position="4"/>
        <end position="160"/>
    </location>
</feature>
<feature type="binding site" evidence="9">
    <location>
        <position position="13"/>
    </location>
    <ligand>
        <name>a divalent metal cation</name>
        <dbReference type="ChEBI" id="CHEBI:60240"/>
    </ligand>
</feature>
<dbReference type="CDD" id="cd00554">
    <property type="entry name" value="MECDP_synthase"/>
    <property type="match status" value="1"/>
</dbReference>
<keyword evidence="6 9" id="KW-0479">Metal-binding</keyword>
<dbReference type="InterPro" id="IPR020555">
    <property type="entry name" value="MECDP_synthase_CS"/>
</dbReference>
<dbReference type="SUPFAM" id="SSF69765">
    <property type="entry name" value="IpsF-like"/>
    <property type="match status" value="1"/>
</dbReference>
<feature type="binding site" evidence="9">
    <location>
        <position position="11"/>
    </location>
    <ligand>
        <name>a divalent metal cation</name>
        <dbReference type="ChEBI" id="CHEBI:60240"/>
    </ligand>
</feature>
<feature type="site" description="Transition state stabilizer" evidence="9">
    <location>
        <position position="40"/>
    </location>
</feature>
<evidence type="ECO:0000256" key="7">
    <source>
        <dbReference type="ARBA" id="ARBA00023229"/>
    </source>
</evidence>
<comment type="caution">
    <text evidence="9">Lacks conserved residue(s) required for the propagation of feature annotation.</text>
</comment>
<dbReference type="PANTHER" id="PTHR43181">
    <property type="entry name" value="2-C-METHYL-D-ERYTHRITOL 2,4-CYCLODIPHOSPHATE SYNTHASE, CHLOROPLASTIC"/>
    <property type="match status" value="1"/>
</dbReference>
<comment type="similarity">
    <text evidence="3 9 10">Belongs to the IspF family.</text>
</comment>
<comment type="catalytic activity">
    <reaction evidence="1 9 10">
        <text>4-CDP-2-C-methyl-D-erythritol 2-phosphate = 2-C-methyl-D-erythritol 2,4-cyclic diphosphate + CMP</text>
        <dbReference type="Rhea" id="RHEA:23864"/>
        <dbReference type="ChEBI" id="CHEBI:57919"/>
        <dbReference type="ChEBI" id="CHEBI:58483"/>
        <dbReference type="ChEBI" id="CHEBI:60377"/>
        <dbReference type="EC" id="4.6.1.12"/>
    </reaction>
</comment>
<dbReference type="Pfam" id="PF02542">
    <property type="entry name" value="YgbB"/>
    <property type="match status" value="1"/>
</dbReference>
<comment type="cofactor">
    <cofactor evidence="9">
        <name>a divalent metal cation</name>
        <dbReference type="ChEBI" id="CHEBI:60240"/>
    </cofactor>
    <text evidence="9">Binds 1 divalent metal cation per subunit.</text>
</comment>
<comment type="function">
    <text evidence="9">Involved in the biosynthesis of isopentenyl diphosphate (IPP) and dimethylallyl diphosphate (DMAPP), two major building blocks of isoprenoid compounds. Catalyzes the conversion of 4-diphosphocytidyl-2-C-methyl-D-erythritol 2-phosphate (CDP-ME2P) to 2-C-methyl-D-erythritol 2,4-cyclodiphosphate (ME-CPP) with a corresponding release of cytidine 5-monophosphate (CMP).</text>
</comment>
<evidence type="ECO:0000256" key="1">
    <source>
        <dbReference type="ARBA" id="ARBA00000200"/>
    </source>
</evidence>
<comment type="caution">
    <text evidence="12">The sequence shown here is derived from an EMBL/GenBank/DDBJ whole genome shotgun (WGS) entry which is preliminary data.</text>
</comment>
<reference evidence="13" key="1">
    <citation type="journal article" date="2019" name="Int. J. Syst. Evol. Microbiol.">
        <title>The Global Catalogue of Microorganisms (GCM) 10K type strain sequencing project: providing services to taxonomists for standard genome sequencing and annotation.</title>
        <authorList>
            <consortium name="The Broad Institute Genomics Platform"/>
            <consortium name="The Broad Institute Genome Sequencing Center for Infectious Disease"/>
            <person name="Wu L."/>
            <person name="Ma J."/>
        </authorList>
    </citation>
    <scope>NUCLEOTIDE SEQUENCE [LARGE SCALE GENOMIC DNA]</scope>
    <source>
        <strain evidence="13">IBRC 10765</strain>
    </source>
</reference>
<dbReference type="InterPro" id="IPR003526">
    <property type="entry name" value="MECDP_synthase"/>
</dbReference>
<dbReference type="Gene3D" id="3.30.1330.50">
    <property type="entry name" value="2-C-methyl-D-erythritol 2,4-cyclodiphosphate synthase"/>
    <property type="match status" value="1"/>
</dbReference>
<evidence type="ECO:0000259" key="11">
    <source>
        <dbReference type="Pfam" id="PF02542"/>
    </source>
</evidence>
<evidence type="ECO:0000256" key="5">
    <source>
        <dbReference type="ARBA" id="ARBA00012579"/>
    </source>
</evidence>
<protein>
    <recommendedName>
        <fullName evidence="5 9">2-C-methyl-D-erythritol 2,4-cyclodiphosphate synthase</fullName>
        <shortName evidence="9">MECDP-synthase</shortName>
        <shortName evidence="9">MECPP-synthase</shortName>
        <shortName evidence="9">MECPS</shortName>
        <ecNumber evidence="5 9">4.6.1.12</ecNumber>
    </recommendedName>
</protein>
<feature type="binding site" evidence="9">
    <location>
        <begin position="11"/>
        <end position="13"/>
    </location>
    <ligand>
        <name>4-CDP-2-C-methyl-D-erythritol 2-phosphate</name>
        <dbReference type="ChEBI" id="CHEBI:57919"/>
    </ligand>
</feature>
<feature type="binding site" evidence="9">
    <location>
        <position position="145"/>
    </location>
    <ligand>
        <name>4-CDP-2-C-methyl-D-erythritol 2-phosphate</name>
        <dbReference type="ChEBI" id="CHEBI:57919"/>
    </ligand>
</feature>
<dbReference type="HAMAP" id="MF_00107">
    <property type="entry name" value="IspF"/>
    <property type="match status" value="1"/>
</dbReference>
<dbReference type="PANTHER" id="PTHR43181:SF1">
    <property type="entry name" value="2-C-METHYL-D-ERYTHRITOL 2,4-CYCLODIPHOSPHATE SYNTHASE, CHLOROPLASTIC"/>
    <property type="match status" value="1"/>
</dbReference>
<evidence type="ECO:0000256" key="4">
    <source>
        <dbReference type="ARBA" id="ARBA00011233"/>
    </source>
</evidence>
<feature type="binding site" evidence="9">
    <location>
        <begin position="62"/>
        <end position="64"/>
    </location>
    <ligand>
        <name>4-CDP-2-C-methyl-D-erythritol 2-phosphate</name>
        <dbReference type="ChEBI" id="CHEBI:57919"/>
    </ligand>
</feature>
<organism evidence="12 13">
    <name type="scientific">Saccharospirillum mangrovi</name>
    <dbReference type="NCBI Taxonomy" id="2161747"/>
    <lineage>
        <taxon>Bacteria</taxon>
        <taxon>Pseudomonadati</taxon>
        <taxon>Pseudomonadota</taxon>
        <taxon>Gammaproteobacteria</taxon>
        <taxon>Oceanospirillales</taxon>
        <taxon>Saccharospirillaceae</taxon>
        <taxon>Saccharospirillum</taxon>
    </lineage>
</organism>
<dbReference type="NCBIfam" id="TIGR00151">
    <property type="entry name" value="ispF"/>
    <property type="match status" value="1"/>
</dbReference>
<dbReference type="InterPro" id="IPR036571">
    <property type="entry name" value="MECDP_synthase_sf"/>
</dbReference>
<keyword evidence="13" id="KW-1185">Reference proteome</keyword>
<comment type="pathway">
    <text evidence="2 9">Isoprenoid biosynthesis; isopentenyl diphosphate biosynthesis via DXP pathway; isopentenyl diphosphate from 1-deoxy-D-xylulose 5-phosphate: step 4/6.</text>
</comment>
<evidence type="ECO:0000256" key="8">
    <source>
        <dbReference type="ARBA" id="ARBA00023239"/>
    </source>
</evidence>
<dbReference type="GO" id="GO:0008685">
    <property type="term" value="F:2-C-methyl-D-erythritol 2,4-cyclodiphosphate synthase activity"/>
    <property type="evidence" value="ECO:0007669"/>
    <property type="project" value="UniProtKB-EC"/>
</dbReference>
<dbReference type="PROSITE" id="PS01350">
    <property type="entry name" value="ISPF"/>
    <property type="match status" value="1"/>
</dbReference>
<feature type="binding site" evidence="9">
    <location>
        <position position="148"/>
    </location>
    <ligand>
        <name>4-CDP-2-C-methyl-D-erythritol 2-phosphate</name>
        <dbReference type="ChEBI" id="CHEBI:57919"/>
    </ligand>
</feature>
<dbReference type="Proteomes" id="UP001595617">
    <property type="component" value="Unassembled WGS sequence"/>
</dbReference>